<dbReference type="PANTHER" id="PTHR20946:SF0">
    <property type="entry name" value="SANT AND BTB DOMAIN REGULATOR OF CLASS SWITCH RECOMBINATION"/>
    <property type="match status" value="1"/>
</dbReference>
<dbReference type="Gene3D" id="3.30.710.10">
    <property type="entry name" value="Potassium Channel Kv1.1, Chain A"/>
    <property type="match status" value="1"/>
</dbReference>
<feature type="region of interest" description="Disordered" evidence="1">
    <location>
        <begin position="403"/>
        <end position="431"/>
    </location>
</feature>
<dbReference type="InterPro" id="IPR021777">
    <property type="entry name" value="SANBR_BTB"/>
</dbReference>
<dbReference type="Proteomes" id="UP001497525">
    <property type="component" value="Unassembled WGS sequence"/>
</dbReference>
<dbReference type="CDD" id="cd14733">
    <property type="entry name" value="BACK"/>
    <property type="match status" value="1"/>
</dbReference>
<evidence type="ECO:0000313" key="4">
    <source>
        <dbReference type="Proteomes" id="UP001497525"/>
    </source>
</evidence>
<feature type="domain" description="SANT and BTB" evidence="2">
    <location>
        <begin position="13"/>
        <end position="113"/>
    </location>
</feature>
<organism evidence="3 4">
    <name type="scientific">Calicophoron daubneyi</name>
    <name type="common">Rumen fluke</name>
    <name type="synonym">Paramphistomum daubneyi</name>
    <dbReference type="NCBI Taxonomy" id="300641"/>
    <lineage>
        <taxon>Eukaryota</taxon>
        <taxon>Metazoa</taxon>
        <taxon>Spiralia</taxon>
        <taxon>Lophotrochozoa</taxon>
        <taxon>Platyhelminthes</taxon>
        <taxon>Trematoda</taxon>
        <taxon>Digenea</taxon>
        <taxon>Plagiorchiida</taxon>
        <taxon>Pronocephalata</taxon>
        <taxon>Paramphistomoidea</taxon>
        <taxon>Paramphistomidae</taxon>
        <taxon>Calicophoron</taxon>
    </lineage>
</organism>
<evidence type="ECO:0000259" key="2">
    <source>
        <dbReference type="Pfam" id="PF11822"/>
    </source>
</evidence>
<gene>
    <name evidence="3" type="ORF">CDAUBV1_LOCUS6957</name>
</gene>
<comment type="caution">
    <text evidence="3">The sequence shown here is derived from an EMBL/GenBank/DDBJ whole genome shotgun (WGS) entry which is preliminary data.</text>
</comment>
<dbReference type="AlphaFoldDB" id="A0AAV2TAA3"/>
<protein>
    <recommendedName>
        <fullName evidence="2">SANT and BTB domain-containing protein</fullName>
    </recommendedName>
</protein>
<dbReference type="PANTHER" id="PTHR20946">
    <property type="entry name" value="SANT AND BTB DOMAIN REGULATOR OF CLASS SWITCH RECOMBINATION"/>
    <property type="match status" value="1"/>
</dbReference>
<name>A0AAV2TAA3_CALDB</name>
<dbReference type="InterPro" id="IPR011333">
    <property type="entry name" value="SKP1/BTB/POZ_sf"/>
</dbReference>
<evidence type="ECO:0000256" key="1">
    <source>
        <dbReference type="SAM" id="MobiDB-lite"/>
    </source>
</evidence>
<feature type="compositionally biased region" description="Low complexity" evidence="1">
    <location>
        <begin position="422"/>
        <end position="431"/>
    </location>
</feature>
<proteinExistence type="predicted"/>
<dbReference type="Pfam" id="PF11822">
    <property type="entry name" value="BTB_SANBR"/>
    <property type="match status" value="1"/>
</dbReference>
<dbReference type="InterPro" id="IPR045902">
    <property type="entry name" value="SANBR-like"/>
</dbReference>
<dbReference type="EMBL" id="CAXLJL010000157">
    <property type="protein sequence ID" value="CAL5133705.1"/>
    <property type="molecule type" value="Genomic_DNA"/>
</dbReference>
<evidence type="ECO:0000313" key="3">
    <source>
        <dbReference type="EMBL" id="CAL5133705.1"/>
    </source>
</evidence>
<reference evidence="3" key="1">
    <citation type="submission" date="2024-06" db="EMBL/GenBank/DDBJ databases">
        <authorList>
            <person name="Liu X."/>
            <person name="Lenzi L."/>
            <person name="Haldenby T S."/>
            <person name="Uol C."/>
        </authorList>
    </citation>
    <scope>NUCLEOTIDE SEQUENCE</scope>
</reference>
<sequence length="703" mass="79021">MCAKSDAKQANLVTVHVRDESKGAERDFTCDRELLVSEMGYFRDYLIRDGEFIGEVEILVHCDIKIFDWLMKYVKRRSEPKNYQECWLSVSNVLALLISSDFLKMDGLSAKCLTYFCEHINAVIASPCSLSCLSDDLLRRIAARLTVEEIEKMKDKKDKLKSKLFFRKILQLFDRDQHSDESPGNAFGLFQCSICNQLMTAATAAYVPCFPSRRVVTQSGDLVPLHKPLPTTTTGILKDNSFVRRSSSCHGSNFTSFGGVDSLHHDDGFIVRSRNISRTPSSLSTSLPSRVPSTPNLICSSPITAIHNTNESAASGGSETTGDRNLFSVTELLGHWLRELGNWRLVYWKLWSVINMESCSRCGRRFPIIELGDGCFYHPAKPVKLDRGEKNDMMGDGVDSAAHVAARSDGLSTPPTPLALNSRSQPDSSSRPDALCPEFMYPCCGQRLFRFDPFETQTGCHRNEHILVEKFGDEDCVRRHLLQHRDLILSWAPKRSFNPNNAPGLMTVGGFPVPPFEVDYLRSRDELLRKIPSFLMATYLRKTDDDEKADEFFGEYLSKANVADKVTSPVYEIVGGVIADGDNSEPLPTMVHGSMLPSAAGLLSAAMSGHTWDCMKCYRINQDSQRQEDLRRMYKLSEFLYSQRTGTGPCTDETESKELNSGIYARLESQWSSQLRGSNASRLLTIQQMKLMKRLNQLYPGKP</sequence>
<accession>A0AAV2TAA3</accession>